<dbReference type="InterPro" id="IPR017517">
    <property type="entry name" value="Maleyloyr_isom"/>
</dbReference>
<protein>
    <recommendedName>
        <fullName evidence="3">Mycothiol-dependent maleylpyruvate isomerase metal-binding domain-containing protein</fullName>
    </recommendedName>
</protein>
<evidence type="ECO:0000256" key="1">
    <source>
        <dbReference type="ARBA" id="ARBA00023015"/>
    </source>
</evidence>
<comment type="caution">
    <text evidence="4">The sequence shown here is derived from an EMBL/GenBank/DDBJ whole genome shotgun (WGS) entry which is preliminary data.</text>
</comment>
<keyword evidence="1" id="KW-0805">Transcription regulation</keyword>
<dbReference type="Gene3D" id="1.10.10.1320">
    <property type="entry name" value="Anti-sigma factor, zinc-finger domain"/>
    <property type="match status" value="1"/>
</dbReference>
<keyword evidence="5" id="KW-1185">Reference proteome</keyword>
<name>A0A365HDF0_9ACTN</name>
<dbReference type="InterPro" id="IPR041916">
    <property type="entry name" value="Anti_sigma_zinc_sf"/>
</dbReference>
<evidence type="ECO:0000313" key="4">
    <source>
        <dbReference type="EMBL" id="RAY17131.1"/>
    </source>
</evidence>
<dbReference type="Proteomes" id="UP000251891">
    <property type="component" value="Unassembled WGS sequence"/>
</dbReference>
<gene>
    <name evidence="4" type="ORF">DPM19_02945</name>
</gene>
<feature type="domain" description="Mycothiol-dependent maleylpyruvate isomerase metal-binding" evidence="3">
    <location>
        <begin position="94"/>
        <end position="206"/>
    </location>
</feature>
<dbReference type="OrthoDB" id="4321761at2"/>
<dbReference type="EMBL" id="QLYX01000001">
    <property type="protein sequence ID" value="RAY17131.1"/>
    <property type="molecule type" value="Genomic_DNA"/>
</dbReference>
<evidence type="ECO:0000313" key="5">
    <source>
        <dbReference type="Proteomes" id="UP000251891"/>
    </source>
</evidence>
<proteinExistence type="predicted"/>
<organism evidence="4 5">
    <name type="scientific">Actinomadura craniellae</name>
    <dbReference type="NCBI Taxonomy" id="2231787"/>
    <lineage>
        <taxon>Bacteria</taxon>
        <taxon>Bacillati</taxon>
        <taxon>Actinomycetota</taxon>
        <taxon>Actinomycetes</taxon>
        <taxon>Streptosporangiales</taxon>
        <taxon>Thermomonosporaceae</taxon>
        <taxon>Actinomadura</taxon>
    </lineage>
</organism>
<accession>A0A365HDF0</accession>
<dbReference type="Pfam" id="PF11716">
    <property type="entry name" value="MDMPI_N"/>
    <property type="match status" value="1"/>
</dbReference>
<dbReference type="InterPro" id="IPR024344">
    <property type="entry name" value="MDMPI_metal-binding"/>
</dbReference>
<dbReference type="RefSeq" id="WP_111863186.1">
    <property type="nucleotide sequence ID" value="NZ_QLYX01000001.1"/>
</dbReference>
<dbReference type="NCBIfam" id="TIGR03083">
    <property type="entry name" value="maleylpyruvate isomerase family mycothiol-dependent enzyme"/>
    <property type="match status" value="1"/>
</dbReference>
<evidence type="ECO:0000259" key="3">
    <source>
        <dbReference type="Pfam" id="PF11716"/>
    </source>
</evidence>
<sequence>MSEEHPAMDGTLAAWMIDACPPDEASRVADHVASCPGCSAEADRLRGGAALLAATLEPPPPPLRAAVLSAAFRRRPPGTPAHQDGDLTAAYAGQVARMNGLLATLGAATWRAPLPGYDSVEALIVHLTRNDSMFATDLGLAPVAAGARPRDSWHEQARAVLRDVSTGTRSLDAQVRLAGTSPAYGPARAALVQRTFETWIHADDIRMVVGRPAEPPPAAHQRLIAELGIGLLPKALRAAGRHHPRRTARLVLTGPAGGEWTVPLAPGDEPGRPDVTITAAMEEFCRLLANRRVPAAFPHRAVGDRALAADLLAVAATLGCD</sequence>
<dbReference type="AlphaFoldDB" id="A0A365HDF0"/>
<evidence type="ECO:0000256" key="2">
    <source>
        <dbReference type="ARBA" id="ARBA00023163"/>
    </source>
</evidence>
<dbReference type="SUPFAM" id="SSF109854">
    <property type="entry name" value="DinB/YfiT-like putative metalloenzymes"/>
    <property type="match status" value="1"/>
</dbReference>
<dbReference type="InterPro" id="IPR034660">
    <property type="entry name" value="DinB/YfiT-like"/>
</dbReference>
<dbReference type="GO" id="GO:0046872">
    <property type="term" value="F:metal ion binding"/>
    <property type="evidence" value="ECO:0007669"/>
    <property type="project" value="InterPro"/>
</dbReference>
<keyword evidence="2" id="KW-0804">Transcription</keyword>
<reference evidence="4 5" key="1">
    <citation type="submission" date="2018-06" db="EMBL/GenBank/DDBJ databases">
        <title>Actinomadura craniellae sp. nov. isolated from marine sponge Craniella sp.</title>
        <authorList>
            <person name="Li L."/>
            <person name="Xu Q.H."/>
            <person name="Lin H.W."/>
            <person name="Lu Y.H."/>
        </authorList>
    </citation>
    <scope>NUCLEOTIDE SEQUENCE [LARGE SCALE GENOMIC DNA]</scope>
    <source>
        <strain evidence="4 5">LHW63021</strain>
    </source>
</reference>